<gene>
    <name evidence="2" type="ORF">GTS_53170</name>
</gene>
<keyword evidence="1" id="KW-0812">Transmembrane</keyword>
<feature type="transmembrane region" description="Helical" evidence="1">
    <location>
        <begin position="6"/>
        <end position="23"/>
    </location>
</feature>
<proteinExistence type="predicted"/>
<evidence type="ECO:0000256" key="1">
    <source>
        <dbReference type="SAM" id="Phobius"/>
    </source>
</evidence>
<protein>
    <recommendedName>
        <fullName evidence="4">Major facilitator superfamily (MFS) profile domain-containing protein</fullName>
    </recommendedName>
</protein>
<sequence length="52" mass="5324">MSKEWIVVGLLALAGFLAGGVYSTWRTARVLAAVLAVAALLALGGAAAWYFG</sequence>
<comment type="caution">
    <text evidence="2">The sequence shown here is derived from an EMBL/GenBank/DDBJ whole genome shotgun (WGS) entry which is preliminary data.</text>
</comment>
<keyword evidence="1" id="KW-1133">Transmembrane helix</keyword>
<feature type="transmembrane region" description="Helical" evidence="1">
    <location>
        <begin position="30"/>
        <end position="51"/>
    </location>
</feature>
<evidence type="ECO:0000313" key="3">
    <source>
        <dbReference type="Proteomes" id="UP000298860"/>
    </source>
</evidence>
<dbReference type="RefSeq" id="WP_192909759.1">
    <property type="nucleotide sequence ID" value="NZ_BJFL01000051.1"/>
</dbReference>
<name>A0A4D4JDH7_9PSEU</name>
<evidence type="ECO:0008006" key="4">
    <source>
        <dbReference type="Google" id="ProtNLM"/>
    </source>
</evidence>
<dbReference type="AlphaFoldDB" id="A0A4D4JDH7"/>
<organism evidence="2 3">
    <name type="scientific">Gandjariella thermophila</name>
    <dbReference type="NCBI Taxonomy" id="1931992"/>
    <lineage>
        <taxon>Bacteria</taxon>
        <taxon>Bacillati</taxon>
        <taxon>Actinomycetota</taxon>
        <taxon>Actinomycetes</taxon>
        <taxon>Pseudonocardiales</taxon>
        <taxon>Pseudonocardiaceae</taxon>
        <taxon>Gandjariella</taxon>
    </lineage>
</organism>
<reference evidence="3" key="1">
    <citation type="submission" date="2019-04" db="EMBL/GenBank/DDBJ databases">
        <title>Draft genome sequence of Pseudonocardiaceae bacterium SL3-2-4.</title>
        <authorList>
            <person name="Ningsih F."/>
            <person name="Yokota A."/>
            <person name="Sakai Y."/>
            <person name="Nanatani K."/>
            <person name="Yabe S."/>
            <person name="Oetari A."/>
            <person name="Sjamsuridzal W."/>
        </authorList>
    </citation>
    <scope>NUCLEOTIDE SEQUENCE [LARGE SCALE GENOMIC DNA]</scope>
    <source>
        <strain evidence="3">SL3-2-4</strain>
    </source>
</reference>
<dbReference type="EMBL" id="BJFL01000051">
    <property type="protein sequence ID" value="GDY33684.1"/>
    <property type="molecule type" value="Genomic_DNA"/>
</dbReference>
<evidence type="ECO:0000313" key="2">
    <source>
        <dbReference type="EMBL" id="GDY33684.1"/>
    </source>
</evidence>
<accession>A0A4D4JDH7</accession>
<dbReference type="Proteomes" id="UP000298860">
    <property type="component" value="Unassembled WGS sequence"/>
</dbReference>
<keyword evidence="3" id="KW-1185">Reference proteome</keyword>
<keyword evidence="1" id="KW-0472">Membrane</keyword>